<dbReference type="InterPro" id="IPR001849">
    <property type="entry name" value="PH_domain"/>
</dbReference>
<reference evidence="2" key="1">
    <citation type="submission" date="2020-08" db="EMBL/GenBank/DDBJ databases">
        <title>Genome sequencing and assembly of the red palm weevil Rhynchophorus ferrugineus.</title>
        <authorList>
            <person name="Dias G.B."/>
            <person name="Bergman C.M."/>
            <person name="Manee M."/>
        </authorList>
    </citation>
    <scope>NUCLEOTIDE SEQUENCE</scope>
    <source>
        <strain evidence="2">AA-2017</strain>
        <tissue evidence="2">Whole larva</tissue>
    </source>
</reference>
<dbReference type="PANTHER" id="PTHR21538:SF23">
    <property type="entry name" value="ANILLIN"/>
    <property type="match status" value="1"/>
</dbReference>
<dbReference type="InterPro" id="IPR051364">
    <property type="entry name" value="Cytokinesis/Rho-signaling"/>
</dbReference>
<dbReference type="PROSITE" id="PS50003">
    <property type="entry name" value="PH_DOMAIN"/>
    <property type="match status" value="1"/>
</dbReference>
<dbReference type="PANTHER" id="PTHR21538">
    <property type="entry name" value="ANILLIN/RHOTEKIN RTKN"/>
    <property type="match status" value="1"/>
</dbReference>
<evidence type="ECO:0000313" key="3">
    <source>
        <dbReference type="Proteomes" id="UP000625711"/>
    </source>
</evidence>
<dbReference type="InterPro" id="IPR011993">
    <property type="entry name" value="PH-like_dom_sf"/>
</dbReference>
<dbReference type="GO" id="GO:0031106">
    <property type="term" value="P:septin ring organization"/>
    <property type="evidence" value="ECO:0007669"/>
    <property type="project" value="TreeGrafter"/>
</dbReference>
<dbReference type="Gene3D" id="2.30.29.30">
    <property type="entry name" value="Pleckstrin-homology domain (PH domain)/Phosphotyrosine-binding domain (PTB)"/>
    <property type="match status" value="1"/>
</dbReference>
<evidence type="ECO:0000313" key="2">
    <source>
        <dbReference type="EMBL" id="KAF7269382.1"/>
    </source>
</evidence>
<name>A0A834I915_RHYFE</name>
<dbReference type="EMBL" id="JAACXV010014233">
    <property type="protein sequence ID" value="KAF7269382.1"/>
    <property type="molecule type" value="Genomic_DNA"/>
</dbReference>
<dbReference type="SMART" id="SM00233">
    <property type="entry name" value="PH"/>
    <property type="match status" value="1"/>
</dbReference>
<dbReference type="Proteomes" id="UP000625711">
    <property type="component" value="Unassembled WGS sequence"/>
</dbReference>
<feature type="domain" description="PH" evidence="1">
    <location>
        <begin position="496"/>
        <end position="602"/>
    </location>
</feature>
<gene>
    <name evidence="2" type="ORF">GWI33_017585</name>
</gene>
<keyword evidence="3" id="KW-1185">Reference proteome</keyword>
<organism evidence="2 3">
    <name type="scientific">Rhynchophorus ferrugineus</name>
    <name type="common">Red palm weevil</name>
    <name type="synonym">Curculio ferrugineus</name>
    <dbReference type="NCBI Taxonomy" id="354439"/>
    <lineage>
        <taxon>Eukaryota</taxon>
        <taxon>Metazoa</taxon>
        <taxon>Ecdysozoa</taxon>
        <taxon>Arthropoda</taxon>
        <taxon>Hexapoda</taxon>
        <taxon>Insecta</taxon>
        <taxon>Pterygota</taxon>
        <taxon>Neoptera</taxon>
        <taxon>Endopterygota</taxon>
        <taxon>Coleoptera</taxon>
        <taxon>Polyphaga</taxon>
        <taxon>Cucujiformia</taxon>
        <taxon>Curculionidae</taxon>
        <taxon>Dryophthorinae</taxon>
        <taxon>Rhynchophorus</taxon>
    </lineage>
</organism>
<dbReference type="OrthoDB" id="6721722at2759"/>
<protein>
    <recommendedName>
        <fullName evidence="1">PH domain-containing protein</fullName>
    </recommendedName>
</protein>
<dbReference type="SUPFAM" id="SSF50729">
    <property type="entry name" value="PH domain-like"/>
    <property type="match status" value="1"/>
</dbReference>
<dbReference type="Pfam" id="PF00169">
    <property type="entry name" value="PH"/>
    <property type="match status" value="1"/>
</dbReference>
<dbReference type="GO" id="GO:0000281">
    <property type="term" value="P:mitotic cytokinesis"/>
    <property type="evidence" value="ECO:0007669"/>
    <property type="project" value="TreeGrafter"/>
</dbReference>
<sequence length="617" mass="70780">MNFLREKPVQLNKVPLLDSLSAHCECLSLSSPEMSLSKLSIDSADLTEFALEPAEISRTSKGESFSRQLLANLLNSKKKKPLLKASKDFYVPHAENTVTKDTKKVADVVHDLVLEKYQKRCKNLLKKLRKNELTEVDERYIDVVNHLKQSFEPKNDDLPRSVSEDPIVGYSKTFDMSIVQETDSFQVKSHYESVHFDDRPLTSAYDDRRTSGQVHEIYVEPTTSMNSSDISYLLSMPSDTVLNLSRKRNSAINRSEANSLYNVVNIKNEDSYECITNLYEDVPIRNDIARIKHEIFVQEDTARQLYNLMRHGRKRLDGFIGTTEHFEAERMLVLANAKLQTFMELLYSGNSTTGQTTADITVGNLRCVIEDEDPNNYLTRSYYMLILCYEDTVYATNIVKPNRLGWMDFNGPYTFKNLTSIFRIKVDLYRLEINTPSTTTCGSFFRSKIPKAPMMELVGETIIDQRNSALGTFMFHSCGEASIKVTAAVRIKIRWPEVHRGFLTIGTEKAGQQVLWNRRWCVLKKYSISSFTFPCEEEFGQSLGTISLVNCVSCDEAKHLYPKKKSLVLRTKDGETEKIIYATPDTEKELRLWKERVDLVMRGLANWHITDVDQYTS</sequence>
<evidence type="ECO:0000259" key="1">
    <source>
        <dbReference type="PROSITE" id="PS50003"/>
    </source>
</evidence>
<accession>A0A834I915</accession>
<dbReference type="GO" id="GO:0000915">
    <property type="term" value="P:actomyosin contractile ring assembly"/>
    <property type="evidence" value="ECO:0007669"/>
    <property type="project" value="TreeGrafter"/>
</dbReference>
<dbReference type="AlphaFoldDB" id="A0A834I915"/>
<dbReference type="GO" id="GO:0005826">
    <property type="term" value="C:actomyosin contractile ring"/>
    <property type="evidence" value="ECO:0007669"/>
    <property type="project" value="TreeGrafter"/>
</dbReference>
<comment type="caution">
    <text evidence="2">The sequence shown here is derived from an EMBL/GenBank/DDBJ whole genome shotgun (WGS) entry which is preliminary data.</text>
</comment>
<proteinExistence type="predicted"/>